<comment type="similarity">
    <text evidence="3 14">Belongs to the peptidase S10 family.</text>
</comment>
<evidence type="ECO:0000256" key="9">
    <source>
        <dbReference type="ARBA" id="ARBA00022801"/>
    </source>
</evidence>
<dbReference type="EC" id="3.4.16.-" evidence="14"/>
<keyword evidence="16" id="KW-1185">Reference proteome</keyword>
<evidence type="ECO:0000256" key="12">
    <source>
        <dbReference type="ARBA" id="ARBA00023288"/>
    </source>
</evidence>
<organism evidence="15 16">
    <name type="scientific">Didymella rabiei</name>
    <name type="common">Chickpea ascochyta blight fungus</name>
    <name type="synonym">Mycosphaerella rabiei</name>
    <dbReference type="NCBI Taxonomy" id="5454"/>
    <lineage>
        <taxon>Eukaryota</taxon>
        <taxon>Fungi</taxon>
        <taxon>Dikarya</taxon>
        <taxon>Ascomycota</taxon>
        <taxon>Pezizomycotina</taxon>
        <taxon>Dothideomycetes</taxon>
        <taxon>Pleosporomycetidae</taxon>
        <taxon>Pleosporales</taxon>
        <taxon>Pleosporineae</taxon>
        <taxon>Didymellaceae</taxon>
        <taxon>Ascochyta</taxon>
    </lineage>
</organism>
<dbReference type="STRING" id="5454.A0A162VIX3"/>
<evidence type="ECO:0000256" key="11">
    <source>
        <dbReference type="ARBA" id="ARBA00023180"/>
    </source>
</evidence>
<keyword evidence="9 14" id="KW-0378">Hydrolase</keyword>
<dbReference type="InterPro" id="IPR018202">
    <property type="entry name" value="Ser_caboxypep_ser_AS"/>
</dbReference>
<keyword evidence="10" id="KW-0843">Virulence</keyword>
<dbReference type="GO" id="GO:0004185">
    <property type="term" value="F:serine-type carboxypeptidase activity"/>
    <property type="evidence" value="ECO:0007669"/>
    <property type="project" value="UniProtKB-UniRule"/>
</dbReference>
<keyword evidence="8 14" id="KW-0732">Signal</keyword>
<keyword evidence="6 14" id="KW-0121">Carboxypeptidase</keyword>
<evidence type="ECO:0000256" key="5">
    <source>
        <dbReference type="ARBA" id="ARBA00022622"/>
    </source>
</evidence>
<evidence type="ECO:0000256" key="10">
    <source>
        <dbReference type="ARBA" id="ARBA00023026"/>
    </source>
</evidence>
<dbReference type="EMBL" id="JYNV01000328">
    <property type="protein sequence ID" value="KZM18486.1"/>
    <property type="molecule type" value="Genomic_DNA"/>
</dbReference>
<keyword evidence="4" id="KW-1003">Cell membrane</keyword>
<evidence type="ECO:0000256" key="3">
    <source>
        <dbReference type="ARBA" id="ARBA00009431"/>
    </source>
</evidence>
<keyword evidence="7 14" id="KW-0645">Protease</keyword>
<dbReference type="PROSITE" id="PS00131">
    <property type="entry name" value="CARBOXYPEPT_SER_SER"/>
    <property type="match status" value="1"/>
</dbReference>
<dbReference type="GO" id="GO:0000324">
    <property type="term" value="C:fungal-type vacuole"/>
    <property type="evidence" value="ECO:0007669"/>
    <property type="project" value="TreeGrafter"/>
</dbReference>
<dbReference type="PANTHER" id="PTHR11802:SF189">
    <property type="entry name" value="CARBOXYPEPTIDASE"/>
    <property type="match status" value="1"/>
</dbReference>
<keyword evidence="5" id="KW-0472">Membrane</keyword>
<evidence type="ECO:0000313" key="16">
    <source>
        <dbReference type="Proteomes" id="UP000076837"/>
    </source>
</evidence>
<dbReference type="GO" id="GO:0098552">
    <property type="term" value="C:side of membrane"/>
    <property type="evidence" value="ECO:0007669"/>
    <property type="project" value="UniProtKB-KW"/>
</dbReference>
<reference evidence="15 16" key="1">
    <citation type="journal article" date="2016" name="Sci. Rep.">
        <title>Draft genome sequencing and secretome analysis of fungal phytopathogen Ascochyta rabiei provides insight into the necrotrophic effector repertoire.</title>
        <authorList>
            <person name="Verma S."/>
            <person name="Gazara R.K."/>
            <person name="Nizam S."/>
            <person name="Parween S."/>
            <person name="Chattopadhyay D."/>
            <person name="Verma P.K."/>
        </authorList>
    </citation>
    <scope>NUCLEOTIDE SEQUENCE [LARGE SCALE GENOMIC DNA]</scope>
    <source>
        <strain evidence="15 16">ArDII</strain>
    </source>
</reference>
<dbReference type="AlphaFoldDB" id="A0A162VIX3"/>
<evidence type="ECO:0000256" key="4">
    <source>
        <dbReference type="ARBA" id="ARBA00022475"/>
    </source>
</evidence>
<feature type="chain" id="PRO_5007747948" description="Carboxypeptidase" evidence="14">
    <location>
        <begin position="20"/>
        <end position="683"/>
    </location>
</feature>
<keyword evidence="11" id="KW-0325">Glycoprotein</keyword>
<dbReference type="Pfam" id="PF00450">
    <property type="entry name" value="Peptidase_S10"/>
    <property type="match status" value="1"/>
</dbReference>
<comment type="function">
    <text evidence="13">Extracellular serine carboxypeptidase that contributes to pathogenicity.</text>
</comment>
<dbReference type="InterPro" id="IPR029058">
    <property type="entry name" value="AB_hydrolase_fold"/>
</dbReference>
<keyword evidence="12" id="KW-0449">Lipoprotein</keyword>
<dbReference type="Proteomes" id="UP000076837">
    <property type="component" value="Unassembled WGS sequence"/>
</dbReference>
<evidence type="ECO:0000256" key="7">
    <source>
        <dbReference type="ARBA" id="ARBA00022670"/>
    </source>
</evidence>
<feature type="signal peptide" evidence="14">
    <location>
        <begin position="1"/>
        <end position="19"/>
    </location>
</feature>
<accession>A0A162VIX3</accession>
<protein>
    <recommendedName>
        <fullName evidence="14">Carboxypeptidase</fullName>
        <ecNumber evidence="14">3.4.16.-</ecNumber>
    </recommendedName>
</protein>
<dbReference type="PANTHER" id="PTHR11802">
    <property type="entry name" value="SERINE PROTEASE FAMILY S10 SERINE CARBOXYPEPTIDASE"/>
    <property type="match status" value="1"/>
</dbReference>
<evidence type="ECO:0000256" key="14">
    <source>
        <dbReference type="RuleBase" id="RU361156"/>
    </source>
</evidence>
<evidence type="ECO:0000256" key="8">
    <source>
        <dbReference type="ARBA" id="ARBA00022729"/>
    </source>
</evidence>
<sequence>MFILRSLVALSSFAVAASAAFPLKPENVTVVQSTKFPGVSISYKETSICETTEGIKGYSGFVHLPVDLLRNRSYESHIYYWFFQARHDAENAPLSIWLQGGPGVPSTQAAVSENGPCVVLEDSKTTKLDPWSWNDKVNMIYIDQPVQVGYSYDRLVNGTLDVVASPFAYKPSNFSQTGVPETNLTFLTGTFPSRDFLSTPNTTTAAAPFIYDFMQTWMQEFPGYKSKDNRFSIWGESYAGHYSPIYADYFEQQNDLVAADGSINGSAIELHVDTVGLVNACIDIDTQIDYYPEFAYNNTYGLQFINQTQYDSALAASPQCKNLTAVCRTLADAKDPGGLGNQPDVNKACLGAFLYCFSKLHDDFDASGRNKFDIVAPNLPESFPPKWAAGYLNDAETQQALGVPLNWTGQSLPVAVSFNATGDFILGYGLKKLAELLDRGVKVSLVYGDRDYQCNWLGGEAISLALGSADFKKAGYADIETNSSYVGGIVRQHGNLSFARVFQAGHETPYYQPETSYQIFNRVMFNKDVATGEVSAVDYSSCGLSSAWTESVLHVDEAPAQCYLWDVFETCSKAEAAVLLSGNAIVKNFLLVGKIGGNGTDTNEFSEALQDGIEDMAQVSFAGDDAPIDAQIINLMALIPPENQGNATDPEAYLNTLEHNWWRQAVNNGRLRKAVEEHNGKSK</sequence>
<evidence type="ECO:0000256" key="1">
    <source>
        <dbReference type="ARBA" id="ARBA00001003"/>
    </source>
</evidence>
<evidence type="ECO:0000256" key="2">
    <source>
        <dbReference type="ARBA" id="ARBA00004609"/>
    </source>
</evidence>
<name>A0A162VIX3_DIDRA</name>
<evidence type="ECO:0000256" key="6">
    <source>
        <dbReference type="ARBA" id="ARBA00022645"/>
    </source>
</evidence>
<dbReference type="Gene3D" id="3.40.50.1820">
    <property type="entry name" value="alpha/beta hydrolase"/>
    <property type="match status" value="1"/>
</dbReference>
<evidence type="ECO:0000256" key="13">
    <source>
        <dbReference type="ARBA" id="ARBA00037356"/>
    </source>
</evidence>
<proteinExistence type="inferred from homology"/>
<dbReference type="PRINTS" id="PR00724">
    <property type="entry name" value="CRBOXYPTASEC"/>
</dbReference>
<dbReference type="InterPro" id="IPR001563">
    <property type="entry name" value="Peptidase_S10"/>
</dbReference>
<comment type="subcellular location">
    <subcellularLocation>
        <location evidence="2">Cell membrane</location>
        <topology evidence="2">Lipid-anchor</topology>
        <topology evidence="2">GPI-anchor</topology>
    </subcellularLocation>
</comment>
<dbReference type="SUPFAM" id="SSF53474">
    <property type="entry name" value="alpha/beta-Hydrolases"/>
    <property type="match status" value="1"/>
</dbReference>
<comment type="catalytic activity">
    <reaction evidence="1">
        <text>Preferential release of a C-terminal arginine or lysine residue.</text>
        <dbReference type="EC" id="3.4.16.6"/>
    </reaction>
</comment>
<evidence type="ECO:0000313" key="15">
    <source>
        <dbReference type="EMBL" id="KZM18486.1"/>
    </source>
</evidence>
<keyword evidence="5" id="KW-0336">GPI-anchor</keyword>
<gene>
    <name evidence="15" type="ORF">ST47_g10359</name>
</gene>
<dbReference type="GO" id="GO:0005886">
    <property type="term" value="C:plasma membrane"/>
    <property type="evidence" value="ECO:0007669"/>
    <property type="project" value="UniProtKB-SubCell"/>
</dbReference>
<comment type="caution">
    <text evidence="15">The sequence shown here is derived from an EMBL/GenBank/DDBJ whole genome shotgun (WGS) entry which is preliminary data.</text>
</comment>
<dbReference type="GO" id="GO:0006508">
    <property type="term" value="P:proteolysis"/>
    <property type="evidence" value="ECO:0007669"/>
    <property type="project" value="UniProtKB-KW"/>
</dbReference>